<dbReference type="Proteomes" id="UP001152759">
    <property type="component" value="Chromosome 1"/>
</dbReference>
<protein>
    <submittedName>
        <fullName evidence="3">Uncharacterized protein</fullName>
    </submittedName>
</protein>
<evidence type="ECO:0000256" key="1">
    <source>
        <dbReference type="SAM" id="MobiDB-lite"/>
    </source>
</evidence>
<evidence type="ECO:0000256" key="2">
    <source>
        <dbReference type="SAM" id="SignalP"/>
    </source>
</evidence>
<dbReference type="AlphaFoldDB" id="A0A9P0C7Q2"/>
<dbReference type="EMBL" id="OU963862">
    <property type="protein sequence ID" value="CAH0753170.1"/>
    <property type="molecule type" value="Genomic_DNA"/>
</dbReference>
<keyword evidence="2" id="KW-0732">Signal</keyword>
<feature type="signal peptide" evidence="2">
    <location>
        <begin position="1"/>
        <end position="22"/>
    </location>
</feature>
<name>A0A9P0C7Q2_BEMTA</name>
<feature type="chain" id="PRO_5040348399" evidence="2">
    <location>
        <begin position="23"/>
        <end position="106"/>
    </location>
</feature>
<dbReference type="KEGG" id="btab:109040367"/>
<keyword evidence="4" id="KW-1185">Reference proteome</keyword>
<reference evidence="3" key="1">
    <citation type="submission" date="2021-12" db="EMBL/GenBank/DDBJ databases">
        <authorList>
            <person name="King R."/>
        </authorList>
    </citation>
    <scope>NUCLEOTIDE SEQUENCE</scope>
</reference>
<organism evidence="3 4">
    <name type="scientific">Bemisia tabaci</name>
    <name type="common">Sweetpotato whitefly</name>
    <name type="synonym">Aleurodes tabaci</name>
    <dbReference type="NCBI Taxonomy" id="7038"/>
    <lineage>
        <taxon>Eukaryota</taxon>
        <taxon>Metazoa</taxon>
        <taxon>Ecdysozoa</taxon>
        <taxon>Arthropoda</taxon>
        <taxon>Hexapoda</taxon>
        <taxon>Insecta</taxon>
        <taxon>Pterygota</taxon>
        <taxon>Neoptera</taxon>
        <taxon>Paraneoptera</taxon>
        <taxon>Hemiptera</taxon>
        <taxon>Sternorrhyncha</taxon>
        <taxon>Aleyrodoidea</taxon>
        <taxon>Aleyrodidae</taxon>
        <taxon>Aleyrodinae</taxon>
        <taxon>Bemisia</taxon>
    </lineage>
</organism>
<gene>
    <name evidence="3" type="ORF">BEMITA_LOCUS539</name>
</gene>
<proteinExistence type="predicted"/>
<evidence type="ECO:0000313" key="3">
    <source>
        <dbReference type="EMBL" id="CAH0753170.1"/>
    </source>
</evidence>
<feature type="region of interest" description="Disordered" evidence="1">
    <location>
        <begin position="35"/>
        <end position="58"/>
    </location>
</feature>
<feature type="compositionally biased region" description="Basic and acidic residues" evidence="1">
    <location>
        <begin position="35"/>
        <end position="51"/>
    </location>
</feature>
<accession>A0A9P0C7Q2</accession>
<evidence type="ECO:0000313" key="4">
    <source>
        <dbReference type="Proteomes" id="UP001152759"/>
    </source>
</evidence>
<sequence length="106" mass="11509">MNPARVLFVTLSCFLYICLVTAQGFFDTFGGPSFRGEELSRTQSRDPRENRGPVLFPPSAMAIGPETSGVVVGASGFGFVPPGQQKGFGHARGGPNFFDMFGFRRR</sequence>